<name>A0ACB9CVL6_CICIN</name>
<proteinExistence type="predicted"/>
<reference evidence="2" key="1">
    <citation type="journal article" date="2022" name="Mol. Ecol. Resour.">
        <title>The genomes of chicory, endive, great burdock and yacon provide insights into Asteraceae palaeo-polyploidization history and plant inulin production.</title>
        <authorList>
            <person name="Fan W."/>
            <person name="Wang S."/>
            <person name="Wang H."/>
            <person name="Wang A."/>
            <person name="Jiang F."/>
            <person name="Liu H."/>
            <person name="Zhao H."/>
            <person name="Xu D."/>
            <person name="Zhang Y."/>
        </authorList>
    </citation>
    <scope>NUCLEOTIDE SEQUENCE [LARGE SCALE GENOMIC DNA]</scope>
    <source>
        <strain evidence="2">cv. Punajuju</strain>
    </source>
</reference>
<comment type="caution">
    <text evidence="1">The sequence shown here is derived from an EMBL/GenBank/DDBJ whole genome shotgun (WGS) entry which is preliminary data.</text>
</comment>
<keyword evidence="2" id="KW-1185">Reference proteome</keyword>
<reference evidence="1 2" key="2">
    <citation type="journal article" date="2022" name="Mol. Ecol. Resour.">
        <title>The genomes of chicory, endive, great burdock and yacon provide insights into Asteraceae paleo-polyploidization history and plant inulin production.</title>
        <authorList>
            <person name="Fan W."/>
            <person name="Wang S."/>
            <person name="Wang H."/>
            <person name="Wang A."/>
            <person name="Jiang F."/>
            <person name="Liu H."/>
            <person name="Zhao H."/>
            <person name="Xu D."/>
            <person name="Zhang Y."/>
        </authorList>
    </citation>
    <scope>NUCLEOTIDE SEQUENCE [LARGE SCALE GENOMIC DNA]</scope>
    <source>
        <strain evidence="2">cv. Punajuju</strain>
        <tissue evidence="1">Leaves</tissue>
    </source>
</reference>
<gene>
    <name evidence="1" type="ORF">L2E82_28259</name>
</gene>
<evidence type="ECO:0000313" key="1">
    <source>
        <dbReference type="EMBL" id="KAI3738236.1"/>
    </source>
</evidence>
<accession>A0ACB9CVL6</accession>
<dbReference type="EMBL" id="CM042013">
    <property type="protein sequence ID" value="KAI3738236.1"/>
    <property type="molecule type" value="Genomic_DNA"/>
</dbReference>
<dbReference type="Proteomes" id="UP001055811">
    <property type="component" value="Linkage Group LG05"/>
</dbReference>
<organism evidence="1 2">
    <name type="scientific">Cichorium intybus</name>
    <name type="common">Chicory</name>
    <dbReference type="NCBI Taxonomy" id="13427"/>
    <lineage>
        <taxon>Eukaryota</taxon>
        <taxon>Viridiplantae</taxon>
        <taxon>Streptophyta</taxon>
        <taxon>Embryophyta</taxon>
        <taxon>Tracheophyta</taxon>
        <taxon>Spermatophyta</taxon>
        <taxon>Magnoliopsida</taxon>
        <taxon>eudicotyledons</taxon>
        <taxon>Gunneridae</taxon>
        <taxon>Pentapetalae</taxon>
        <taxon>asterids</taxon>
        <taxon>campanulids</taxon>
        <taxon>Asterales</taxon>
        <taxon>Asteraceae</taxon>
        <taxon>Cichorioideae</taxon>
        <taxon>Cichorieae</taxon>
        <taxon>Cichoriinae</taxon>
        <taxon>Cichorium</taxon>
    </lineage>
</organism>
<sequence>MFAFIRYTVGSNEGLIVRALCNIRIGNLSGNDIAQPEDSDPFQLGPLIDNIMGNDKQEVPANILGSKERVLKKANFGEGTQECNSGSVGSGPAIPPGYTPTTLETMQSEQDGDGVLPRTPVHGDGCRTSDVSPVTKKCDSEVK</sequence>
<protein>
    <submittedName>
        <fullName evidence="1">Uncharacterized protein</fullName>
    </submittedName>
</protein>
<evidence type="ECO:0000313" key="2">
    <source>
        <dbReference type="Proteomes" id="UP001055811"/>
    </source>
</evidence>